<accession>A0A9X3Z3Z8</accession>
<proteinExistence type="predicted"/>
<dbReference type="CDD" id="cd03426">
    <property type="entry name" value="NUDIX_CoAse_Nudt7"/>
    <property type="match status" value="1"/>
</dbReference>
<dbReference type="GO" id="GO:0046872">
    <property type="term" value="F:metal ion binding"/>
    <property type="evidence" value="ECO:0007669"/>
    <property type="project" value="UniProtKB-KW"/>
</dbReference>
<dbReference type="InterPro" id="IPR000086">
    <property type="entry name" value="NUDIX_hydrolase_dom"/>
</dbReference>
<dbReference type="Proteomes" id="UP001151071">
    <property type="component" value="Unassembled WGS sequence"/>
</dbReference>
<dbReference type="SUPFAM" id="SSF55811">
    <property type="entry name" value="Nudix"/>
    <property type="match status" value="1"/>
</dbReference>
<evidence type="ECO:0000313" key="8">
    <source>
        <dbReference type="EMBL" id="MDA5109204.1"/>
    </source>
</evidence>
<keyword evidence="5" id="KW-0460">Magnesium</keyword>
<dbReference type="Gene3D" id="3.90.79.10">
    <property type="entry name" value="Nucleoside Triphosphate Pyrophosphohydrolase"/>
    <property type="match status" value="1"/>
</dbReference>
<evidence type="ECO:0000256" key="2">
    <source>
        <dbReference type="ARBA" id="ARBA00001946"/>
    </source>
</evidence>
<keyword evidence="9" id="KW-1185">Reference proteome</keyword>
<evidence type="ECO:0000256" key="4">
    <source>
        <dbReference type="ARBA" id="ARBA00022801"/>
    </source>
</evidence>
<evidence type="ECO:0000259" key="7">
    <source>
        <dbReference type="PROSITE" id="PS51462"/>
    </source>
</evidence>
<reference evidence="8" key="1">
    <citation type="submission" date="2022-12" db="EMBL/GenBank/DDBJ databases">
        <title>Draft genome sequence of the thermophilic strain Brevibacillus thermoruber HT42, isolated from Los Humeros, Puebla, Mexico, with biotechnological potential.</title>
        <authorList>
            <person name="Lara Sanchez J."/>
            <person name="Solis Palacios R."/>
            <person name="Bustos Baena A.S."/>
            <person name="Ruz Baez A.E."/>
            <person name="Espinosa Luna G."/>
            <person name="Oliart Ros R.M."/>
        </authorList>
    </citation>
    <scope>NUCLEOTIDE SEQUENCE</scope>
    <source>
        <strain evidence="8">HT42</strain>
    </source>
</reference>
<dbReference type="RefSeq" id="WP_238550927.1">
    <property type="nucleotide sequence ID" value="NZ_JAPYYP010000014.1"/>
</dbReference>
<keyword evidence="4" id="KW-0378">Hydrolase</keyword>
<gene>
    <name evidence="8" type="ORF">O3V59_12585</name>
</gene>
<comment type="cofactor">
    <cofactor evidence="2">
        <name>Mg(2+)</name>
        <dbReference type="ChEBI" id="CHEBI:18420"/>
    </cofactor>
</comment>
<keyword evidence="6" id="KW-0464">Manganese</keyword>
<dbReference type="AlphaFoldDB" id="A0A9X3Z3Z8"/>
<evidence type="ECO:0000256" key="1">
    <source>
        <dbReference type="ARBA" id="ARBA00001936"/>
    </source>
</evidence>
<sequence length="225" mass="25119">MNQKEPTHHHSLSVAEIADALRQRQPGIMGENSLGRFSVLVPLVEREDGTLAVLFEKRARTMRRQAGEICFPGGRAEEGDASPWETARRETSEELGLSAERIRRVGTLDTVVTPFACIYPFVGQIDSLAGMSPNPAEVEEVFCVPLQTLAATRPEVYPVKMKVEPGEDYPYHLIPGGKRYPWRTGTVHHLFYRVEGRVIWGLTARILEHFLELVGPEGEGQSGTR</sequence>
<organism evidence="8 9">
    <name type="scientific">Brevibacillus thermoruber</name>
    <dbReference type="NCBI Taxonomy" id="33942"/>
    <lineage>
        <taxon>Bacteria</taxon>
        <taxon>Bacillati</taxon>
        <taxon>Bacillota</taxon>
        <taxon>Bacilli</taxon>
        <taxon>Bacillales</taxon>
        <taxon>Paenibacillaceae</taxon>
        <taxon>Brevibacillus</taxon>
    </lineage>
</organism>
<evidence type="ECO:0000256" key="6">
    <source>
        <dbReference type="ARBA" id="ARBA00023211"/>
    </source>
</evidence>
<evidence type="ECO:0000313" key="9">
    <source>
        <dbReference type="Proteomes" id="UP001151071"/>
    </source>
</evidence>
<comment type="caution">
    <text evidence="8">The sequence shown here is derived from an EMBL/GenBank/DDBJ whole genome shotgun (WGS) entry which is preliminary data.</text>
</comment>
<dbReference type="PANTHER" id="PTHR12992:SF11">
    <property type="entry name" value="MITOCHONDRIAL COENZYME A DIPHOSPHATASE NUDT8"/>
    <property type="match status" value="1"/>
</dbReference>
<dbReference type="InterPro" id="IPR015797">
    <property type="entry name" value="NUDIX_hydrolase-like_dom_sf"/>
</dbReference>
<keyword evidence="3" id="KW-0479">Metal-binding</keyword>
<dbReference type="EMBL" id="JAPYYP010000014">
    <property type="protein sequence ID" value="MDA5109204.1"/>
    <property type="molecule type" value="Genomic_DNA"/>
</dbReference>
<dbReference type="GO" id="GO:0010945">
    <property type="term" value="F:coenzyme A diphosphatase activity"/>
    <property type="evidence" value="ECO:0007669"/>
    <property type="project" value="InterPro"/>
</dbReference>
<comment type="cofactor">
    <cofactor evidence="1">
        <name>Mn(2+)</name>
        <dbReference type="ChEBI" id="CHEBI:29035"/>
    </cofactor>
</comment>
<dbReference type="InterPro" id="IPR045121">
    <property type="entry name" value="CoAse"/>
</dbReference>
<name>A0A9X3Z3Z8_9BACL</name>
<dbReference type="PROSITE" id="PS51462">
    <property type="entry name" value="NUDIX"/>
    <property type="match status" value="1"/>
</dbReference>
<dbReference type="PANTHER" id="PTHR12992">
    <property type="entry name" value="NUDIX HYDROLASE"/>
    <property type="match status" value="1"/>
</dbReference>
<evidence type="ECO:0000256" key="5">
    <source>
        <dbReference type="ARBA" id="ARBA00022842"/>
    </source>
</evidence>
<feature type="domain" description="Nudix hydrolase" evidence="7">
    <location>
        <begin position="34"/>
        <end position="167"/>
    </location>
</feature>
<evidence type="ECO:0000256" key="3">
    <source>
        <dbReference type="ARBA" id="ARBA00022723"/>
    </source>
</evidence>
<dbReference type="Pfam" id="PF00293">
    <property type="entry name" value="NUDIX"/>
    <property type="match status" value="1"/>
</dbReference>
<protein>
    <submittedName>
        <fullName evidence="8">CoA pyrophosphatase</fullName>
    </submittedName>
</protein>